<dbReference type="OrthoDB" id="75724at2759"/>
<dbReference type="CDD" id="cd00170">
    <property type="entry name" value="SEC14"/>
    <property type="match status" value="1"/>
</dbReference>
<feature type="region of interest" description="Disordered" evidence="1">
    <location>
        <begin position="283"/>
        <end position="320"/>
    </location>
</feature>
<dbReference type="InterPro" id="IPR052578">
    <property type="entry name" value="PI_Transfer_CRAL-TRIO"/>
</dbReference>
<proteinExistence type="predicted"/>
<evidence type="ECO:0000256" key="1">
    <source>
        <dbReference type="SAM" id="MobiDB-lite"/>
    </source>
</evidence>
<reference evidence="4" key="1">
    <citation type="journal article" date="2017" name="Nat. Commun.">
        <title>The asparagus genome sheds light on the origin and evolution of a young Y chromosome.</title>
        <authorList>
            <person name="Harkess A."/>
            <person name="Zhou J."/>
            <person name="Xu C."/>
            <person name="Bowers J.E."/>
            <person name="Van der Hulst R."/>
            <person name="Ayyampalayam S."/>
            <person name="Mercati F."/>
            <person name="Riccardi P."/>
            <person name="McKain M.R."/>
            <person name="Kakrana A."/>
            <person name="Tang H."/>
            <person name="Ray J."/>
            <person name="Groenendijk J."/>
            <person name="Arikit S."/>
            <person name="Mathioni S.M."/>
            <person name="Nakano M."/>
            <person name="Shan H."/>
            <person name="Telgmann-Rauber A."/>
            <person name="Kanno A."/>
            <person name="Yue Z."/>
            <person name="Chen H."/>
            <person name="Li W."/>
            <person name="Chen Y."/>
            <person name="Xu X."/>
            <person name="Zhang Y."/>
            <person name="Luo S."/>
            <person name="Chen H."/>
            <person name="Gao J."/>
            <person name="Mao Z."/>
            <person name="Pires J.C."/>
            <person name="Luo M."/>
            <person name="Kudrna D."/>
            <person name="Wing R.A."/>
            <person name="Meyers B.C."/>
            <person name="Yi K."/>
            <person name="Kong H."/>
            <person name="Lavrijsen P."/>
            <person name="Sunseri F."/>
            <person name="Falavigna A."/>
            <person name="Ye Y."/>
            <person name="Leebens-Mack J.H."/>
            <person name="Chen G."/>
        </authorList>
    </citation>
    <scope>NUCLEOTIDE SEQUENCE [LARGE SCALE GENOMIC DNA]</scope>
    <source>
        <strain evidence="4">cv. DH0086</strain>
    </source>
</reference>
<dbReference type="Gene3D" id="3.40.525.10">
    <property type="entry name" value="CRAL-TRIO lipid binding domain"/>
    <property type="match status" value="1"/>
</dbReference>
<accession>A0A5P1F9B2</accession>
<dbReference type="AlphaFoldDB" id="A0A5P1F9B2"/>
<dbReference type="Pfam" id="PF03765">
    <property type="entry name" value="CRAL_TRIO_N"/>
    <property type="match status" value="1"/>
</dbReference>
<dbReference type="PROSITE" id="PS50191">
    <property type="entry name" value="CRAL_TRIO"/>
    <property type="match status" value="1"/>
</dbReference>
<gene>
    <name evidence="3" type="ORF">A4U43_C03F1830</name>
</gene>
<feature type="domain" description="CRAL-TRIO" evidence="2">
    <location>
        <begin position="85"/>
        <end position="248"/>
    </location>
</feature>
<dbReference type="SUPFAM" id="SSF46938">
    <property type="entry name" value="CRAL/TRIO N-terminal domain"/>
    <property type="match status" value="1"/>
</dbReference>
<dbReference type="EMBL" id="CM007383">
    <property type="protein sequence ID" value="ONK74007.1"/>
    <property type="molecule type" value="Genomic_DNA"/>
</dbReference>
<evidence type="ECO:0000259" key="2">
    <source>
        <dbReference type="PROSITE" id="PS50191"/>
    </source>
</evidence>
<dbReference type="InterPro" id="IPR001251">
    <property type="entry name" value="CRAL-TRIO_dom"/>
</dbReference>
<dbReference type="Pfam" id="PF00650">
    <property type="entry name" value="CRAL_TRIO"/>
    <property type="match status" value="1"/>
</dbReference>
<organism evidence="3 4">
    <name type="scientific">Asparagus officinalis</name>
    <name type="common">Garden asparagus</name>
    <dbReference type="NCBI Taxonomy" id="4686"/>
    <lineage>
        <taxon>Eukaryota</taxon>
        <taxon>Viridiplantae</taxon>
        <taxon>Streptophyta</taxon>
        <taxon>Embryophyta</taxon>
        <taxon>Tracheophyta</taxon>
        <taxon>Spermatophyta</taxon>
        <taxon>Magnoliopsida</taxon>
        <taxon>Liliopsida</taxon>
        <taxon>Asparagales</taxon>
        <taxon>Asparagaceae</taxon>
        <taxon>Asparagoideae</taxon>
        <taxon>Asparagus</taxon>
    </lineage>
</organism>
<keyword evidence="4" id="KW-1185">Reference proteome</keyword>
<dbReference type="Gramene" id="ONK74007">
    <property type="protein sequence ID" value="ONK74007"/>
    <property type="gene ID" value="A4U43_C03F1830"/>
</dbReference>
<evidence type="ECO:0000313" key="4">
    <source>
        <dbReference type="Proteomes" id="UP000243459"/>
    </source>
</evidence>
<dbReference type="SMART" id="SM01100">
    <property type="entry name" value="CRAL_TRIO_N"/>
    <property type="match status" value="1"/>
</dbReference>
<dbReference type="PANTHER" id="PTHR45824">
    <property type="entry name" value="GH16843P"/>
    <property type="match status" value="1"/>
</dbReference>
<evidence type="ECO:0000313" key="3">
    <source>
        <dbReference type="EMBL" id="ONK74007.1"/>
    </source>
</evidence>
<dbReference type="SUPFAM" id="SSF52087">
    <property type="entry name" value="CRAL/TRIO domain"/>
    <property type="match status" value="1"/>
</dbReference>
<dbReference type="GO" id="GO:0008526">
    <property type="term" value="F:phosphatidylinositol transfer activity"/>
    <property type="evidence" value="ECO:0007669"/>
    <property type="project" value="TreeGrafter"/>
</dbReference>
<protein>
    <recommendedName>
        <fullName evidence="2">CRAL-TRIO domain-containing protein</fullName>
    </recommendedName>
</protein>
<dbReference type="Proteomes" id="UP000243459">
    <property type="component" value="Chromosome 3"/>
</dbReference>
<dbReference type="OMA" id="DEEPDYC"/>
<dbReference type="InterPro" id="IPR036273">
    <property type="entry name" value="CRAL/TRIO_N_dom_sf"/>
</dbReference>
<dbReference type="FunFam" id="3.40.525.10:FF:000008">
    <property type="entry name" value="Phosphatidylinositol transfer protein 3"/>
    <property type="match status" value="1"/>
</dbReference>
<name>A0A5P1F9B2_ASPOF</name>
<dbReference type="SMART" id="SM00516">
    <property type="entry name" value="SEC14"/>
    <property type="match status" value="1"/>
</dbReference>
<dbReference type="InterPro" id="IPR011074">
    <property type="entry name" value="CRAL/TRIO_N_dom"/>
</dbReference>
<dbReference type="PANTHER" id="PTHR45824:SF6">
    <property type="entry name" value="F16L1.9 PROTEIN"/>
    <property type="match status" value="1"/>
</dbReference>
<dbReference type="InterPro" id="IPR036865">
    <property type="entry name" value="CRAL-TRIO_dom_sf"/>
</dbReference>
<sequence length="320" mass="36770">MSLKNFGSFGSGRKSIVQEEAQESNKIQEVRALLGPLPEKLSLYCSDECIRRYLTARGWNVRRATKMLKATLKWRLEYKPEEIRWEEIANEAQTGKIYRSSLFDKYGRSVLVMRPGFQNTNAIEGQVKYLVYCMENAIFNLPAGQEQMVWLISFCGFAMSHMSVRMTKETANVLQDRYPETLGAAILYDPPKIFESFWMVVKPFLEPKTHRKVKFVYSVDPSSRKIMEELFNLDELETSFGGRNQASSFNFLEYDARMTEDDKKMALFWAGANASETVPMPSLSLSLDVESDSDESFREEQDKFSPSPMRSATDSVDKLT</sequence>